<sequence length="320" mass="35369">GIIKFIIARSYDPDRVIIYGSGHDIGREEDIRFAQTVTSRDNECLQEEFRSDGSLAGYDELEGGGLNDLSDASEMVWENQDSIFLGTADSDCYRGVLFLNVGDVYAAIDPIMIEGQWLEGEQTMQTTPGRLGVSWYVGVPGQTDFSDVTYITHDEVRGLLRENIDISASPDTGFYESSTGINTSEYLDIINHGVHELGSDENGVHYGTAVISAGEYFDVGTGPIMYSFDLARMDGAGYGYFRGSDDVKFANLVPMEENKCGSGYVGYEGVDITDENLRLDELYLDRINSLDNRDREDKSLKFGTLLTACYTGVIVYEQNG</sequence>
<gene>
    <name evidence="1" type="ORF">METZ01_LOCUS350674</name>
</gene>
<dbReference type="EMBL" id="UINC01122173">
    <property type="protein sequence ID" value="SVC97820.1"/>
    <property type="molecule type" value="Genomic_DNA"/>
</dbReference>
<reference evidence="1" key="1">
    <citation type="submission" date="2018-05" db="EMBL/GenBank/DDBJ databases">
        <authorList>
            <person name="Lanie J.A."/>
            <person name="Ng W.-L."/>
            <person name="Kazmierczak K.M."/>
            <person name="Andrzejewski T.M."/>
            <person name="Davidsen T.M."/>
            <person name="Wayne K.J."/>
            <person name="Tettelin H."/>
            <person name="Glass J.I."/>
            <person name="Rusch D."/>
            <person name="Podicherti R."/>
            <person name="Tsui H.-C.T."/>
            <person name="Winkler M.E."/>
        </authorList>
    </citation>
    <scope>NUCLEOTIDE SEQUENCE</scope>
</reference>
<evidence type="ECO:0000313" key="1">
    <source>
        <dbReference type="EMBL" id="SVC97820.1"/>
    </source>
</evidence>
<dbReference type="AlphaFoldDB" id="A0A382RK76"/>
<name>A0A382RK76_9ZZZZ</name>
<protein>
    <submittedName>
        <fullName evidence="1">Uncharacterized protein</fullName>
    </submittedName>
</protein>
<accession>A0A382RK76</accession>
<feature type="non-terminal residue" evidence="1">
    <location>
        <position position="320"/>
    </location>
</feature>
<proteinExistence type="predicted"/>
<organism evidence="1">
    <name type="scientific">marine metagenome</name>
    <dbReference type="NCBI Taxonomy" id="408172"/>
    <lineage>
        <taxon>unclassified sequences</taxon>
        <taxon>metagenomes</taxon>
        <taxon>ecological metagenomes</taxon>
    </lineage>
</organism>
<feature type="non-terminal residue" evidence="1">
    <location>
        <position position="1"/>
    </location>
</feature>